<accession>A0AA38W0Q1</accession>
<dbReference type="AlphaFoldDB" id="A0AA38W0Q1"/>
<dbReference type="PANTHER" id="PTHR42648:SF22">
    <property type="entry name" value="REVERSE TRANSCRIPTASE TY1_COPIA-TYPE DOMAIN-CONTAINING PROTEIN"/>
    <property type="match status" value="1"/>
</dbReference>
<dbReference type="PANTHER" id="PTHR42648">
    <property type="entry name" value="TRANSPOSASE, PUTATIVE-RELATED"/>
    <property type="match status" value="1"/>
</dbReference>
<comment type="caution">
    <text evidence="2">The sequence shown here is derived from an EMBL/GenBank/DDBJ whole genome shotgun (WGS) entry which is preliminary data.</text>
</comment>
<reference evidence="2" key="1">
    <citation type="submission" date="2023-03" db="EMBL/GenBank/DDBJ databases">
        <title>Chromosome-scale reference genome and RAD-based genetic map of yellow starthistle (Centaurea solstitialis) reveal putative structural variation and QTLs associated with invader traits.</title>
        <authorList>
            <person name="Reatini B."/>
            <person name="Cang F.A."/>
            <person name="Jiang Q."/>
            <person name="Mckibben M.T.W."/>
            <person name="Barker M.S."/>
            <person name="Rieseberg L.H."/>
            <person name="Dlugosch K.M."/>
        </authorList>
    </citation>
    <scope>NUCLEOTIDE SEQUENCE</scope>
    <source>
        <strain evidence="2">CAN-66</strain>
        <tissue evidence="2">Leaf</tissue>
    </source>
</reference>
<sequence>MNLDSVLVVPSLSSNLLSVSQITKALNCYVIFWPNYCVFQDIATHKTLGCGTRKGRLYYLEDDSSSQAFHTRIKEANKSMGMLWHRRLGHLSFGYLKKLKPKLFLNLVESEFKCGICELTKNTRISYVSSDNKVSVPIPTPSDARYFVTFIDECTRMVWVAFDVLIAFKELYHHIKTEYRVDIQILQSDNGGEYINHEMARFCQENSIRQQTSCVRTVSNYVQKLTNHQLEGNLSDRLRVDQARAIRLGLKIHSDPCVRSIRGIPIKPNTNSPAKWPGGKKE</sequence>
<dbReference type="Gene3D" id="3.30.420.10">
    <property type="entry name" value="Ribonuclease H-like superfamily/Ribonuclease H"/>
    <property type="match status" value="1"/>
</dbReference>
<feature type="domain" description="GAG-pre-integrase" evidence="1">
    <location>
        <begin position="56"/>
        <end position="121"/>
    </location>
</feature>
<evidence type="ECO:0000313" key="2">
    <source>
        <dbReference type="EMBL" id="KAJ9544807.1"/>
    </source>
</evidence>
<gene>
    <name evidence="2" type="ORF">OSB04_024514</name>
</gene>
<keyword evidence="3" id="KW-1185">Reference proteome</keyword>
<dbReference type="EMBL" id="JARYMX010000006">
    <property type="protein sequence ID" value="KAJ9544807.1"/>
    <property type="molecule type" value="Genomic_DNA"/>
</dbReference>
<dbReference type="GO" id="GO:0003676">
    <property type="term" value="F:nucleic acid binding"/>
    <property type="evidence" value="ECO:0007669"/>
    <property type="project" value="InterPro"/>
</dbReference>
<organism evidence="2 3">
    <name type="scientific">Centaurea solstitialis</name>
    <name type="common">yellow star-thistle</name>
    <dbReference type="NCBI Taxonomy" id="347529"/>
    <lineage>
        <taxon>Eukaryota</taxon>
        <taxon>Viridiplantae</taxon>
        <taxon>Streptophyta</taxon>
        <taxon>Embryophyta</taxon>
        <taxon>Tracheophyta</taxon>
        <taxon>Spermatophyta</taxon>
        <taxon>Magnoliopsida</taxon>
        <taxon>eudicotyledons</taxon>
        <taxon>Gunneridae</taxon>
        <taxon>Pentapetalae</taxon>
        <taxon>asterids</taxon>
        <taxon>campanulids</taxon>
        <taxon>Asterales</taxon>
        <taxon>Asteraceae</taxon>
        <taxon>Carduoideae</taxon>
        <taxon>Cardueae</taxon>
        <taxon>Centaureinae</taxon>
        <taxon>Centaurea</taxon>
    </lineage>
</organism>
<dbReference type="InterPro" id="IPR039537">
    <property type="entry name" value="Retrotran_Ty1/copia-like"/>
</dbReference>
<dbReference type="InterPro" id="IPR025724">
    <property type="entry name" value="GAG-pre-integrase_dom"/>
</dbReference>
<dbReference type="Pfam" id="PF13976">
    <property type="entry name" value="gag_pre-integrs"/>
    <property type="match status" value="1"/>
</dbReference>
<evidence type="ECO:0000313" key="3">
    <source>
        <dbReference type="Proteomes" id="UP001172457"/>
    </source>
</evidence>
<dbReference type="Proteomes" id="UP001172457">
    <property type="component" value="Chromosome 6"/>
</dbReference>
<evidence type="ECO:0000259" key="1">
    <source>
        <dbReference type="Pfam" id="PF13976"/>
    </source>
</evidence>
<protein>
    <recommendedName>
        <fullName evidence="1">GAG-pre-integrase domain-containing protein</fullName>
    </recommendedName>
</protein>
<name>A0AA38W0Q1_9ASTR</name>
<proteinExistence type="predicted"/>
<dbReference type="InterPro" id="IPR012337">
    <property type="entry name" value="RNaseH-like_sf"/>
</dbReference>
<dbReference type="InterPro" id="IPR036397">
    <property type="entry name" value="RNaseH_sf"/>
</dbReference>
<dbReference type="SUPFAM" id="SSF53098">
    <property type="entry name" value="Ribonuclease H-like"/>
    <property type="match status" value="1"/>
</dbReference>